<proteinExistence type="predicted"/>
<organism evidence="1 2">
    <name type="scientific">Clunio marinus</name>
    <dbReference type="NCBI Taxonomy" id="568069"/>
    <lineage>
        <taxon>Eukaryota</taxon>
        <taxon>Metazoa</taxon>
        <taxon>Ecdysozoa</taxon>
        <taxon>Arthropoda</taxon>
        <taxon>Hexapoda</taxon>
        <taxon>Insecta</taxon>
        <taxon>Pterygota</taxon>
        <taxon>Neoptera</taxon>
        <taxon>Endopterygota</taxon>
        <taxon>Diptera</taxon>
        <taxon>Nematocera</taxon>
        <taxon>Chironomoidea</taxon>
        <taxon>Chironomidae</taxon>
        <taxon>Clunio</taxon>
    </lineage>
</organism>
<dbReference type="EMBL" id="CVRI01000066">
    <property type="protein sequence ID" value="CRL05968.1"/>
    <property type="molecule type" value="Genomic_DNA"/>
</dbReference>
<evidence type="ECO:0000313" key="1">
    <source>
        <dbReference type="EMBL" id="CRL05968.1"/>
    </source>
</evidence>
<keyword evidence="2" id="KW-1185">Reference proteome</keyword>
<name>A0A1J1J0V7_9DIPT</name>
<accession>A0A1J1J0V7</accession>
<gene>
    <name evidence="1" type="ORF">CLUMA_CG019357</name>
</gene>
<dbReference type="Proteomes" id="UP000183832">
    <property type="component" value="Unassembled WGS sequence"/>
</dbReference>
<reference evidence="1 2" key="1">
    <citation type="submission" date="2015-04" db="EMBL/GenBank/DDBJ databases">
        <authorList>
            <person name="Syromyatnikov M.Y."/>
            <person name="Popov V.N."/>
        </authorList>
    </citation>
    <scope>NUCLEOTIDE SEQUENCE [LARGE SCALE GENOMIC DNA]</scope>
</reference>
<protein>
    <submittedName>
        <fullName evidence="1">CLUMA_CG019357, isoform A</fullName>
    </submittedName>
</protein>
<evidence type="ECO:0000313" key="2">
    <source>
        <dbReference type="Proteomes" id="UP000183832"/>
    </source>
</evidence>
<dbReference type="AlphaFoldDB" id="A0A1J1J0V7"/>
<sequence length="79" mass="8926">MNSRIHHFQHKAMITTISRNGTGNASMSFVNEICQATGGKSSVHISYIFFLFGFCKPSRMSFSSDQAVTKAEFHEKPFY</sequence>